<sequence length="146" mass="16569">MAQIYLASPFFSEEQITRIEMVEKALTNNPTVADFYSPRKHQEAENEEFTKPWAKEIYQRDIENIEAADAVLAVIDFEGPNVDSGTAYEIGAAVAMGKPVVVFQQKDNMVNLMISESLHAYLKTGEEVENYDFKKMPTSEYNGEFI</sequence>
<dbReference type="PANTHER" id="PTHR15364">
    <property type="entry name" value="2'-DEOXYNUCLEOSIDE 5'-PHOSPHATE N-HYDROLASE 1"/>
    <property type="match status" value="1"/>
</dbReference>
<dbReference type="PANTHER" id="PTHR15364:SF0">
    <property type="entry name" value="2'-DEOXYNUCLEOSIDE 5'-PHOSPHATE N-HYDROLASE 1"/>
    <property type="match status" value="1"/>
</dbReference>
<gene>
    <name evidence="1" type="ORF">DID87_03745</name>
</gene>
<dbReference type="InterPro" id="IPR051239">
    <property type="entry name" value="2'-dNMP_N-hydrolase"/>
</dbReference>
<evidence type="ECO:0000313" key="2">
    <source>
        <dbReference type="Proteomes" id="UP000313312"/>
    </source>
</evidence>
<proteinExistence type="predicted"/>
<dbReference type="InterPro" id="IPR007710">
    <property type="entry name" value="Nucleoside_deoxyribTrfase"/>
</dbReference>
<dbReference type="Pfam" id="PF05014">
    <property type="entry name" value="Nuc_deoxyrib_tr"/>
    <property type="match status" value="1"/>
</dbReference>
<dbReference type="Proteomes" id="UP000313312">
    <property type="component" value="Unassembled WGS sequence"/>
</dbReference>
<dbReference type="GO" id="GO:0009159">
    <property type="term" value="P:deoxyribonucleoside monophosphate catabolic process"/>
    <property type="evidence" value="ECO:0007669"/>
    <property type="project" value="TreeGrafter"/>
</dbReference>
<keyword evidence="1" id="KW-0808">Transferase</keyword>
<name>A0A5C4TJX5_FRUSA</name>
<dbReference type="GO" id="GO:0070694">
    <property type="term" value="F:5-hydroxymethyl-dUMP N-hydrolase activity"/>
    <property type="evidence" value="ECO:0007669"/>
    <property type="project" value="TreeGrafter"/>
</dbReference>
<dbReference type="GO" id="GO:0016740">
    <property type="term" value="F:transferase activity"/>
    <property type="evidence" value="ECO:0007669"/>
    <property type="project" value="UniProtKB-KW"/>
</dbReference>
<dbReference type="RefSeq" id="WP_139554895.1">
    <property type="nucleotide sequence ID" value="NZ_CAUOSB010000001.1"/>
</dbReference>
<comment type="caution">
    <text evidence="1">The sequence shown here is derived from an EMBL/GenBank/DDBJ whole genome shotgun (WGS) entry which is preliminary data.</text>
</comment>
<dbReference type="AlphaFoldDB" id="A0A5C4TJX5"/>
<dbReference type="EMBL" id="QFCR01000009">
    <property type="protein sequence ID" value="TNK90431.1"/>
    <property type="molecule type" value="Genomic_DNA"/>
</dbReference>
<reference evidence="1 2" key="1">
    <citation type="submission" date="2018-05" db="EMBL/GenBank/DDBJ databases">
        <title>Lactobacillus sanfranciscensis Ah4 draft denome sequence.</title>
        <authorList>
            <person name="Zhang G."/>
        </authorList>
    </citation>
    <scope>NUCLEOTIDE SEQUENCE [LARGE SCALE GENOMIC DNA]</scope>
    <source>
        <strain evidence="1 2">Ah4</strain>
    </source>
</reference>
<evidence type="ECO:0000313" key="1">
    <source>
        <dbReference type="EMBL" id="TNK90431.1"/>
    </source>
</evidence>
<organism evidence="1 2">
    <name type="scientific">Fructilactobacillus sanfranciscensis</name>
    <name type="common">Lactobacillus sanfranciscensis</name>
    <dbReference type="NCBI Taxonomy" id="1625"/>
    <lineage>
        <taxon>Bacteria</taxon>
        <taxon>Bacillati</taxon>
        <taxon>Bacillota</taxon>
        <taxon>Bacilli</taxon>
        <taxon>Lactobacillales</taxon>
        <taxon>Lactobacillaceae</taxon>
        <taxon>Fructilactobacillus</taxon>
    </lineage>
</organism>
<dbReference type="SUPFAM" id="SSF52309">
    <property type="entry name" value="N-(deoxy)ribosyltransferase-like"/>
    <property type="match status" value="1"/>
</dbReference>
<dbReference type="Gene3D" id="3.40.50.450">
    <property type="match status" value="1"/>
</dbReference>
<protein>
    <submittedName>
        <fullName evidence="1">Nucleoside 2-deoxyribosyltransferase</fullName>
    </submittedName>
</protein>
<accession>A0A5C4TJX5</accession>